<dbReference type="InterPro" id="IPR024079">
    <property type="entry name" value="MetalloPept_cat_dom_sf"/>
</dbReference>
<accession>A0A7X0X6N0</accession>
<dbReference type="SUPFAM" id="SSF55486">
    <property type="entry name" value="Metalloproteases ('zincins'), catalytic domain"/>
    <property type="match status" value="1"/>
</dbReference>
<evidence type="ECO:0000256" key="3">
    <source>
        <dbReference type="ARBA" id="ARBA00022801"/>
    </source>
</evidence>
<protein>
    <submittedName>
        <fullName evidence="7">Matrixin family metalloprotease</fullName>
    </submittedName>
</protein>
<keyword evidence="1 7" id="KW-0645">Protease</keyword>
<keyword evidence="7" id="KW-0482">Metalloprotease</keyword>
<dbReference type="Pfam" id="PF00413">
    <property type="entry name" value="Peptidase_M10"/>
    <property type="match status" value="1"/>
</dbReference>
<sequence length="174" mass="19441">MLKRKFVFILFAVFSMCAVLLNPVEGEAYILNGQKATNPKFISYFNNSSIVKQKMEGYMNYATKWNYSGSPVKLVKCSGPFGVIITNSYSSESNGTYATTYYKTKRSSSIVYYAAFKKASDANKKETVVHEVGHAIGLSHTQAKNNSISVMRKTKFNGKAYPLSDDKKGINVKY</sequence>
<dbReference type="Proteomes" id="UP000561617">
    <property type="component" value="Unassembled WGS sequence"/>
</dbReference>
<feature type="signal peptide" evidence="5">
    <location>
        <begin position="1"/>
        <end position="21"/>
    </location>
</feature>
<keyword evidence="5" id="KW-0732">Signal</keyword>
<keyword evidence="4" id="KW-0862">Zinc</keyword>
<evidence type="ECO:0000256" key="1">
    <source>
        <dbReference type="ARBA" id="ARBA00022670"/>
    </source>
</evidence>
<organism evidence="7 9">
    <name type="scientific">Listeria immobilis</name>
    <dbReference type="NCBI Taxonomy" id="2713502"/>
    <lineage>
        <taxon>Bacteria</taxon>
        <taxon>Bacillati</taxon>
        <taxon>Bacillota</taxon>
        <taxon>Bacilli</taxon>
        <taxon>Bacillales</taxon>
        <taxon>Listeriaceae</taxon>
        <taxon>Listeria</taxon>
    </lineage>
</organism>
<comment type="caution">
    <text evidence="7">The sequence shown here is derived from an EMBL/GenBank/DDBJ whole genome shotgun (WGS) entry which is preliminary data.</text>
</comment>
<evidence type="ECO:0000313" key="9">
    <source>
        <dbReference type="Proteomes" id="UP000561617"/>
    </source>
</evidence>
<dbReference type="AlphaFoldDB" id="A0A7X0X6N0"/>
<dbReference type="GO" id="GO:0031012">
    <property type="term" value="C:extracellular matrix"/>
    <property type="evidence" value="ECO:0007669"/>
    <property type="project" value="InterPro"/>
</dbReference>
<evidence type="ECO:0000259" key="6">
    <source>
        <dbReference type="Pfam" id="PF00413"/>
    </source>
</evidence>
<evidence type="ECO:0000313" key="8">
    <source>
        <dbReference type="EMBL" id="MBC1511144.1"/>
    </source>
</evidence>
<dbReference type="InterPro" id="IPR001818">
    <property type="entry name" value="Pept_M10_metallopeptidase"/>
</dbReference>
<dbReference type="GO" id="GO:0006508">
    <property type="term" value="P:proteolysis"/>
    <property type="evidence" value="ECO:0007669"/>
    <property type="project" value="UniProtKB-KW"/>
</dbReference>
<dbReference type="EMBL" id="JAASUB010000024">
    <property type="protein sequence ID" value="MBC1511144.1"/>
    <property type="molecule type" value="Genomic_DNA"/>
</dbReference>
<evidence type="ECO:0000313" key="10">
    <source>
        <dbReference type="Proteomes" id="UP000587800"/>
    </source>
</evidence>
<gene>
    <name evidence="7" type="ORF">HCJ38_05900</name>
    <name evidence="8" type="ORF">HCJ59_14775</name>
</gene>
<dbReference type="EMBL" id="JAASTW010000006">
    <property type="protein sequence ID" value="MBC1488549.1"/>
    <property type="molecule type" value="Genomic_DNA"/>
</dbReference>
<name>A0A7X0X6N0_9LIST</name>
<reference evidence="9 10" key="1">
    <citation type="submission" date="2020-03" db="EMBL/GenBank/DDBJ databases">
        <title>Soil Listeria distribution.</title>
        <authorList>
            <person name="Liao J."/>
            <person name="Wiedmann M."/>
        </authorList>
    </citation>
    <scope>NUCLEOTIDE SEQUENCE [LARGE SCALE GENOMIC DNA]</scope>
    <source>
        <strain evidence="8 10">FSL L7-1515</strain>
        <strain evidence="7 9">FSL L7-1554</strain>
    </source>
</reference>
<dbReference type="GO" id="GO:0008270">
    <property type="term" value="F:zinc ion binding"/>
    <property type="evidence" value="ECO:0007669"/>
    <property type="project" value="InterPro"/>
</dbReference>
<keyword evidence="2" id="KW-0479">Metal-binding</keyword>
<dbReference type="GO" id="GO:0004222">
    <property type="term" value="F:metalloendopeptidase activity"/>
    <property type="evidence" value="ECO:0007669"/>
    <property type="project" value="InterPro"/>
</dbReference>
<feature type="domain" description="Peptidase M10 metallopeptidase" evidence="6">
    <location>
        <begin position="119"/>
        <end position="172"/>
    </location>
</feature>
<dbReference type="Proteomes" id="UP000587800">
    <property type="component" value="Unassembled WGS sequence"/>
</dbReference>
<feature type="chain" id="PRO_5039070828" evidence="5">
    <location>
        <begin position="22"/>
        <end position="174"/>
    </location>
</feature>
<keyword evidence="10" id="KW-1185">Reference proteome</keyword>
<evidence type="ECO:0000256" key="4">
    <source>
        <dbReference type="ARBA" id="ARBA00022833"/>
    </source>
</evidence>
<proteinExistence type="predicted"/>
<keyword evidence="3" id="KW-0378">Hydrolase</keyword>
<evidence type="ECO:0000256" key="2">
    <source>
        <dbReference type="ARBA" id="ARBA00022723"/>
    </source>
</evidence>
<evidence type="ECO:0000256" key="5">
    <source>
        <dbReference type="SAM" id="SignalP"/>
    </source>
</evidence>
<dbReference type="RefSeq" id="WP_185349518.1">
    <property type="nucleotide sequence ID" value="NZ_JAASTU010000009.1"/>
</dbReference>
<evidence type="ECO:0000313" key="7">
    <source>
        <dbReference type="EMBL" id="MBC1488549.1"/>
    </source>
</evidence>
<dbReference type="Gene3D" id="3.40.390.10">
    <property type="entry name" value="Collagenase (Catalytic Domain)"/>
    <property type="match status" value="1"/>
</dbReference>